<evidence type="ECO:0000313" key="3">
    <source>
        <dbReference type="EMBL" id="AEF84233.1"/>
    </source>
</evidence>
<name>F5YKE3_TREPZ</name>
<feature type="chain" id="PRO_5003335285" evidence="1">
    <location>
        <begin position="23"/>
        <end position="193"/>
    </location>
</feature>
<reference evidence="4" key="1">
    <citation type="submission" date="2009-12" db="EMBL/GenBank/DDBJ databases">
        <title>Complete sequence of Treponema primitia strain ZAS-2.</title>
        <authorList>
            <person name="Tetu S.G."/>
            <person name="Matson E."/>
            <person name="Ren Q."/>
            <person name="Seshadri R."/>
            <person name="Elbourne L."/>
            <person name="Hassan K.A."/>
            <person name="Durkin A."/>
            <person name="Radune D."/>
            <person name="Mohamoud Y."/>
            <person name="Shay R."/>
            <person name="Jin S."/>
            <person name="Zhang X."/>
            <person name="Lucey K."/>
            <person name="Ballor N.R."/>
            <person name="Ottesen E."/>
            <person name="Rosenthal R."/>
            <person name="Allen A."/>
            <person name="Leadbetter J.R."/>
            <person name="Paulsen I.T."/>
        </authorList>
    </citation>
    <scope>NUCLEOTIDE SEQUENCE [LARGE SCALE GENOMIC DNA]</scope>
    <source>
        <strain evidence="4">ATCC BAA-887 / DSM 12427 / ZAS-2</strain>
    </source>
</reference>
<feature type="domain" description="DUF4398" evidence="2">
    <location>
        <begin position="27"/>
        <end position="105"/>
    </location>
</feature>
<feature type="signal peptide" evidence="1">
    <location>
        <begin position="1"/>
        <end position="22"/>
    </location>
</feature>
<dbReference type="Proteomes" id="UP000009223">
    <property type="component" value="Chromosome"/>
</dbReference>
<evidence type="ECO:0000259" key="2">
    <source>
        <dbReference type="Pfam" id="PF14346"/>
    </source>
</evidence>
<organism evidence="3 4">
    <name type="scientific">Treponema primitia (strain ATCC BAA-887 / DSM 12427 / ZAS-2)</name>
    <dbReference type="NCBI Taxonomy" id="545694"/>
    <lineage>
        <taxon>Bacteria</taxon>
        <taxon>Pseudomonadati</taxon>
        <taxon>Spirochaetota</taxon>
        <taxon>Spirochaetia</taxon>
        <taxon>Spirochaetales</taxon>
        <taxon>Treponemataceae</taxon>
        <taxon>Treponema</taxon>
    </lineage>
</organism>
<accession>F5YKE3</accession>
<dbReference type="AlphaFoldDB" id="F5YKE3"/>
<evidence type="ECO:0000313" key="4">
    <source>
        <dbReference type="Proteomes" id="UP000009223"/>
    </source>
</evidence>
<protein>
    <submittedName>
        <fullName evidence="3">Putative lipoprotein</fullName>
    </submittedName>
</protein>
<reference evidence="3 4" key="2">
    <citation type="journal article" date="2011" name="ISME J.">
        <title>RNA-seq reveals cooperative metabolic interactions between two termite-gut spirochete species in co-culture.</title>
        <authorList>
            <person name="Rosenthal A.Z."/>
            <person name="Matson E.G."/>
            <person name="Eldar A."/>
            <person name="Leadbetter J.R."/>
        </authorList>
    </citation>
    <scope>NUCLEOTIDE SEQUENCE [LARGE SCALE GENOMIC DNA]</scope>
    <source>
        <strain evidence="4">ATCC BAA-887 / DSM 12427 / ZAS-2</strain>
    </source>
</reference>
<proteinExistence type="predicted"/>
<keyword evidence="4" id="KW-1185">Reference proteome</keyword>
<dbReference type="HOGENOM" id="CLU_1408190_0_0_12"/>
<dbReference type="Gene3D" id="1.20.1270.390">
    <property type="match status" value="1"/>
</dbReference>
<dbReference type="OrthoDB" id="9837053at2"/>
<keyword evidence="3" id="KW-0449">Lipoprotein</keyword>
<evidence type="ECO:0000256" key="1">
    <source>
        <dbReference type="SAM" id="SignalP"/>
    </source>
</evidence>
<sequence length="193" mass="20168">MSKSRINIILFVLLALSLVGCAKPPTAEMDNAIAAVTRAENDPDAIAYGSSSLARAREALSNMQAEAGAKRYDGAKTYAQEAINAADRAIADGKTGAQRARDEAATLVNGARTALTETEKNITAAKGVKNLGLDFDGISQDFNSAKNLVDQAQGSLSTGNYPDCVSKSQSARSILGNIDTKISQASIATSRKK</sequence>
<dbReference type="KEGG" id="tpi:TREPR_1992"/>
<gene>
    <name evidence="3" type="ordered locus">TREPR_1992</name>
</gene>
<keyword evidence="1" id="KW-0732">Signal</keyword>
<dbReference type="RefSeq" id="WP_015708162.1">
    <property type="nucleotide sequence ID" value="NC_015578.1"/>
</dbReference>
<dbReference type="InterPro" id="IPR025511">
    <property type="entry name" value="DUF4398"/>
</dbReference>
<dbReference type="PROSITE" id="PS51257">
    <property type="entry name" value="PROKAR_LIPOPROTEIN"/>
    <property type="match status" value="1"/>
</dbReference>
<dbReference type="eggNOG" id="ENOG5032KE2">
    <property type="taxonomic scope" value="Bacteria"/>
</dbReference>
<dbReference type="STRING" id="545694.TREPR_1992"/>
<dbReference type="EMBL" id="CP001843">
    <property type="protein sequence ID" value="AEF84233.1"/>
    <property type="molecule type" value="Genomic_DNA"/>
</dbReference>
<dbReference type="Pfam" id="PF14346">
    <property type="entry name" value="DUF4398"/>
    <property type="match status" value="1"/>
</dbReference>